<dbReference type="VEuPathDB" id="FungiDB:PV07_03131"/>
<dbReference type="InterPro" id="IPR036188">
    <property type="entry name" value="FAD/NAD-bd_sf"/>
</dbReference>
<dbReference type="GeneID" id="27342325"/>
<evidence type="ECO:0000313" key="8">
    <source>
        <dbReference type="EMBL" id="KIW31487.1"/>
    </source>
</evidence>
<dbReference type="PANTHER" id="PTHR13789:SF147">
    <property type="entry name" value="PUTATIVE (AFU_ORTHOLOGUE AFUA_2G01950)-RELATED"/>
    <property type="match status" value="1"/>
</dbReference>
<keyword evidence="3" id="KW-0274">FAD</keyword>
<organism evidence="8 9">
    <name type="scientific">Cladophialophora immunda</name>
    <dbReference type="NCBI Taxonomy" id="569365"/>
    <lineage>
        <taxon>Eukaryota</taxon>
        <taxon>Fungi</taxon>
        <taxon>Dikarya</taxon>
        <taxon>Ascomycota</taxon>
        <taxon>Pezizomycotina</taxon>
        <taxon>Eurotiomycetes</taxon>
        <taxon>Chaetothyriomycetidae</taxon>
        <taxon>Chaetothyriales</taxon>
        <taxon>Herpotrichiellaceae</taxon>
        <taxon>Cladophialophora</taxon>
    </lineage>
</organism>
<evidence type="ECO:0000256" key="3">
    <source>
        <dbReference type="ARBA" id="ARBA00022827"/>
    </source>
</evidence>
<reference evidence="8 9" key="1">
    <citation type="submission" date="2015-01" db="EMBL/GenBank/DDBJ databases">
        <title>The Genome Sequence of Cladophialophora immunda CBS83496.</title>
        <authorList>
            <consortium name="The Broad Institute Genomics Platform"/>
            <person name="Cuomo C."/>
            <person name="de Hoog S."/>
            <person name="Gorbushina A."/>
            <person name="Stielow B."/>
            <person name="Teixiera M."/>
            <person name="Abouelleil A."/>
            <person name="Chapman S.B."/>
            <person name="Priest M."/>
            <person name="Young S.K."/>
            <person name="Wortman J."/>
            <person name="Nusbaum C."/>
            <person name="Birren B."/>
        </authorList>
    </citation>
    <scope>NUCLEOTIDE SEQUENCE [LARGE SCALE GENOMIC DNA]</scope>
    <source>
        <strain evidence="8 9">CBS 83496</strain>
    </source>
</reference>
<feature type="region of interest" description="Disordered" evidence="6">
    <location>
        <begin position="1"/>
        <end position="27"/>
    </location>
</feature>
<proteinExistence type="inferred from homology"/>
<evidence type="ECO:0000313" key="9">
    <source>
        <dbReference type="Proteomes" id="UP000054466"/>
    </source>
</evidence>
<evidence type="ECO:0000256" key="5">
    <source>
        <dbReference type="ARBA" id="ARBA00023033"/>
    </source>
</evidence>
<keyword evidence="2" id="KW-0285">Flavoprotein</keyword>
<keyword evidence="9" id="KW-1185">Reference proteome</keyword>
<accession>A0A0D2B1J6</accession>
<comment type="similarity">
    <text evidence="1">Belongs to the paxM FAD-dependent monooxygenase family.</text>
</comment>
<dbReference type="InterPro" id="IPR002938">
    <property type="entry name" value="FAD-bd"/>
</dbReference>
<dbReference type="Pfam" id="PF01494">
    <property type="entry name" value="FAD_binding_3"/>
    <property type="match status" value="1"/>
</dbReference>
<keyword evidence="5" id="KW-0503">Monooxygenase</keyword>
<dbReference type="GO" id="GO:0071949">
    <property type="term" value="F:FAD binding"/>
    <property type="evidence" value="ECO:0007669"/>
    <property type="project" value="InterPro"/>
</dbReference>
<dbReference type="PANTHER" id="PTHR13789">
    <property type="entry name" value="MONOOXYGENASE"/>
    <property type="match status" value="1"/>
</dbReference>
<dbReference type="FunFam" id="3.50.50.60:FF:000115">
    <property type="entry name" value="Salicylate hydroxylase, putative"/>
    <property type="match status" value="1"/>
</dbReference>
<dbReference type="InterPro" id="IPR050493">
    <property type="entry name" value="FAD-dep_Monooxygenase_BioMet"/>
</dbReference>
<dbReference type="SUPFAM" id="SSF54373">
    <property type="entry name" value="FAD-linked reductases, C-terminal domain"/>
    <property type="match status" value="1"/>
</dbReference>
<dbReference type="GO" id="GO:0004497">
    <property type="term" value="F:monooxygenase activity"/>
    <property type="evidence" value="ECO:0007669"/>
    <property type="project" value="UniProtKB-KW"/>
</dbReference>
<gene>
    <name evidence="8" type="ORF">PV07_03131</name>
</gene>
<evidence type="ECO:0000256" key="1">
    <source>
        <dbReference type="ARBA" id="ARBA00007992"/>
    </source>
</evidence>
<evidence type="ECO:0000256" key="2">
    <source>
        <dbReference type="ARBA" id="ARBA00022630"/>
    </source>
</evidence>
<sequence length="488" mass="53750">MGEQPSGMLQNGLDDATGGSDDESRPPNRTLLDCLQGWAICLRRTTLQLTVNFRCSGGPNARHGQKLKIVIVGAGIAGLSLAGLLGRSGHNVIVLEGAPAIAEVGAGITCSPNQTRLLTRWGLDGRLRKHTDTLSNVILRRWENGEILGKAPLMPQVEQKHGAPHYVIHRADLHGALMEDAETVAEVRVNSMVVSIDFEKPSVTLQDGTVVEADLIVGADGMKSTCRRIMYEKLGLVDKPTPTGDAAFRACIPVEKVTDPDLREFVTNPLATRWMGGGCHIQGYPIRHGRLYNLVMCHPDPGFTEESWTTKASKQDILNQFGSWDGQYLRRLVDLIPEDNVLVWHLCVHDPLPTWVMGKVVLLGDSCHPMLPYVAQGGAQALEDVAVLHLALDQLSTIDDLPVYLKAYEYARKPRAEHIMSIAGVNRDVLHLPDGPEQQERDRKFAAVAQGGENPDLLGHAEIQRYLWGHDPEKEYLDNAECRCLFFC</sequence>
<name>A0A0D2B1J6_9EURO</name>
<dbReference type="EMBL" id="KN847041">
    <property type="protein sequence ID" value="KIW31487.1"/>
    <property type="molecule type" value="Genomic_DNA"/>
</dbReference>
<protein>
    <recommendedName>
        <fullName evidence="7">FAD-binding domain-containing protein</fullName>
    </recommendedName>
</protein>
<dbReference type="OrthoDB" id="16820at2759"/>
<dbReference type="Proteomes" id="UP000054466">
    <property type="component" value="Unassembled WGS sequence"/>
</dbReference>
<dbReference type="RefSeq" id="XP_016251703.1">
    <property type="nucleotide sequence ID" value="XM_016389801.1"/>
</dbReference>
<keyword evidence="4" id="KW-0560">Oxidoreductase</keyword>
<dbReference type="Gene3D" id="3.50.50.60">
    <property type="entry name" value="FAD/NAD(P)-binding domain"/>
    <property type="match status" value="1"/>
</dbReference>
<evidence type="ECO:0000259" key="7">
    <source>
        <dbReference type="Pfam" id="PF01494"/>
    </source>
</evidence>
<feature type="domain" description="FAD-binding" evidence="7">
    <location>
        <begin position="67"/>
        <end position="420"/>
    </location>
</feature>
<dbReference type="HOGENOM" id="CLU_009665_19_3_1"/>
<dbReference type="SUPFAM" id="SSF51905">
    <property type="entry name" value="FAD/NAD(P)-binding domain"/>
    <property type="match status" value="1"/>
</dbReference>
<dbReference type="AlphaFoldDB" id="A0A0D2B1J6"/>
<evidence type="ECO:0000256" key="6">
    <source>
        <dbReference type="SAM" id="MobiDB-lite"/>
    </source>
</evidence>
<dbReference type="PRINTS" id="PR00420">
    <property type="entry name" value="RNGMNOXGNASE"/>
</dbReference>
<dbReference type="STRING" id="569365.A0A0D2B1J6"/>
<evidence type="ECO:0000256" key="4">
    <source>
        <dbReference type="ARBA" id="ARBA00023002"/>
    </source>
</evidence>